<reference evidence="1" key="1">
    <citation type="submission" date="2023-05" db="EMBL/GenBank/DDBJ databases">
        <authorList>
            <person name="Huff M."/>
        </authorList>
    </citation>
    <scope>NUCLEOTIDE SEQUENCE</scope>
</reference>
<organism evidence="1 2">
    <name type="scientific">Fraxinus pennsylvanica</name>
    <dbReference type="NCBI Taxonomy" id="56036"/>
    <lineage>
        <taxon>Eukaryota</taxon>
        <taxon>Viridiplantae</taxon>
        <taxon>Streptophyta</taxon>
        <taxon>Embryophyta</taxon>
        <taxon>Tracheophyta</taxon>
        <taxon>Spermatophyta</taxon>
        <taxon>Magnoliopsida</taxon>
        <taxon>eudicotyledons</taxon>
        <taxon>Gunneridae</taxon>
        <taxon>Pentapetalae</taxon>
        <taxon>asterids</taxon>
        <taxon>lamiids</taxon>
        <taxon>Lamiales</taxon>
        <taxon>Oleaceae</taxon>
        <taxon>Oleeae</taxon>
        <taxon>Fraxinus</taxon>
    </lineage>
</organism>
<proteinExistence type="predicted"/>
<gene>
    <name evidence="1" type="ORF">FPE_LOCUS16231</name>
</gene>
<dbReference type="InterPro" id="IPR007033">
    <property type="entry name" value="GORAB"/>
</dbReference>
<dbReference type="EMBL" id="OU503044">
    <property type="protein sequence ID" value="CAI9768801.1"/>
    <property type="molecule type" value="Genomic_DNA"/>
</dbReference>
<evidence type="ECO:0000313" key="1">
    <source>
        <dbReference type="EMBL" id="CAI9768801.1"/>
    </source>
</evidence>
<dbReference type="PANTHER" id="PTHR21470">
    <property type="entry name" value="RAB6-INTERACTING PROTEIN GORAB"/>
    <property type="match status" value="1"/>
</dbReference>
<sequence>MLLQYITLRFLLPNKQLPKLCTLECQPIPKPPFQFALHRLRLRLCSPPLRDFDQKVNAANKLTQSGQISESLSLSGALTKEDEEMGRSALSTFMAKEEKIQKRKMEVQERVLAQMGRIEQENRRLSTVREVLSGVISTFFMGFVFMDLQGIKKRDINPEISLIFY</sequence>
<dbReference type="PANTHER" id="PTHR21470:SF11">
    <property type="entry name" value="RAB6-INTERACTING GOLGIN"/>
    <property type="match status" value="1"/>
</dbReference>
<name>A0AAD1ZIZ4_9LAMI</name>
<accession>A0AAD1ZIZ4</accession>
<dbReference type="AlphaFoldDB" id="A0AAD1ZIZ4"/>
<dbReference type="Pfam" id="PF04949">
    <property type="entry name" value="Transcrip_act"/>
    <property type="match status" value="1"/>
</dbReference>
<evidence type="ECO:0000313" key="2">
    <source>
        <dbReference type="Proteomes" id="UP000834106"/>
    </source>
</evidence>
<dbReference type="Proteomes" id="UP000834106">
    <property type="component" value="Chromosome 9"/>
</dbReference>
<protein>
    <submittedName>
        <fullName evidence="1">Uncharacterized protein</fullName>
    </submittedName>
</protein>
<keyword evidence="2" id="KW-1185">Reference proteome</keyword>